<evidence type="ECO:0000313" key="3">
    <source>
        <dbReference type="Proteomes" id="UP000054524"/>
    </source>
</evidence>
<sequence length="193" mass="21155">MACNGECACSDLLPIKSLFPYMEIDKISVINEAKKGSLLEIIKASNSVKDIPFSCHSKDSKGLLVKIPFNCKVSLTNLQIKSTFSKLEVFTNNLYVKLENPKTSRPDSRKASQSSEHSILSDHFLNINISSKNKSVDTLTIRLTGSEGVGEVNYLCICGTVTGILPKAVNTTYEAYPVADLGKITEEMGVMRK</sequence>
<organism evidence="2 3">
    <name type="scientific">Nematocida ausubeli (strain ATCC PRA-371 / ERTm2)</name>
    <name type="common">Nematode killer fungus</name>
    <dbReference type="NCBI Taxonomy" id="1913371"/>
    <lineage>
        <taxon>Eukaryota</taxon>
        <taxon>Fungi</taxon>
        <taxon>Fungi incertae sedis</taxon>
        <taxon>Microsporidia</taxon>
        <taxon>Nematocida</taxon>
    </lineage>
</organism>
<dbReference type="Pfam" id="PF06201">
    <property type="entry name" value="PITH"/>
    <property type="match status" value="1"/>
</dbReference>
<protein>
    <recommendedName>
        <fullName evidence="1">PITH domain-containing protein</fullName>
    </recommendedName>
</protein>
<dbReference type="GO" id="GO:0005737">
    <property type="term" value="C:cytoplasm"/>
    <property type="evidence" value="ECO:0007669"/>
    <property type="project" value="UniProtKB-ARBA"/>
</dbReference>
<dbReference type="Proteomes" id="UP000054524">
    <property type="component" value="Unassembled WGS sequence"/>
</dbReference>
<dbReference type="RefSeq" id="XP_052905135.1">
    <property type="nucleotide sequence ID" value="XM_053048375.1"/>
</dbReference>
<dbReference type="InterPro" id="IPR010400">
    <property type="entry name" value="PITH_dom"/>
</dbReference>
<dbReference type="SUPFAM" id="SSF49785">
    <property type="entry name" value="Galactose-binding domain-like"/>
    <property type="match status" value="1"/>
</dbReference>
<accession>A0A086J362</accession>
<keyword evidence="3" id="KW-1185">Reference proteome</keyword>
<feature type="domain" description="PITH" evidence="1">
    <location>
        <begin position="7"/>
        <end position="177"/>
    </location>
</feature>
<comment type="caution">
    <text evidence="2">The sequence shown here is derived from an EMBL/GenBank/DDBJ whole genome shotgun (WGS) entry which is preliminary data.</text>
</comment>
<dbReference type="InterPro" id="IPR008979">
    <property type="entry name" value="Galactose-bd-like_sf"/>
</dbReference>
<dbReference type="Gene3D" id="2.60.120.470">
    <property type="entry name" value="PITH domain"/>
    <property type="match status" value="1"/>
</dbReference>
<dbReference type="EMBL" id="AKIJ01000002">
    <property type="protein sequence ID" value="KFG26580.1"/>
    <property type="molecule type" value="Genomic_DNA"/>
</dbReference>
<dbReference type="InterPro" id="IPR037047">
    <property type="entry name" value="PITH_dom_sf"/>
</dbReference>
<evidence type="ECO:0000259" key="1">
    <source>
        <dbReference type="PROSITE" id="PS51532"/>
    </source>
</evidence>
<dbReference type="AlphaFoldDB" id="A0A086J362"/>
<gene>
    <name evidence="2" type="ORF">NESG_00731</name>
</gene>
<evidence type="ECO:0000313" key="2">
    <source>
        <dbReference type="EMBL" id="KFG26580.1"/>
    </source>
</evidence>
<dbReference type="GeneID" id="77675704"/>
<dbReference type="HOGENOM" id="CLU_1428368_0_0_1"/>
<reference evidence="2 3" key="1">
    <citation type="journal article" date="2014" name="Genome Announc.">
        <title>Genome Sequence of the Microsporidian Species Nematocida sp1 Strain ERTm6 (ATCC PRA-372).</title>
        <authorList>
            <person name="Bakowski M.A."/>
            <person name="Priest M."/>
            <person name="Young S."/>
            <person name="Cuomo C.A."/>
            <person name="Troemel E.R."/>
        </authorList>
    </citation>
    <scope>NUCLEOTIDE SEQUENCE [LARGE SCALE GENOMIC DNA]</scope>
    <source>
        <strain evidence="2 3">ERTm6</strain>
    </source>
</reference>
<name>A0A086J362_NEMA1</name>
<proteinExistence type="predicted"/>
<dbReference type="PROSITE" id="PS51532">
    <property type="entry name" value="PITH"/>
    <property type="match status" value="1"/>
</dbReference>